<proteinExistence type="predicted"/>
<reference evidence="1" key="1">
    <citation type="journal article" date="2014" name="BMC Genomics">
        <title>Characterizing the developmental transcriptome of the oriental fruit fly, Bactrocera dorsalis (Diptera: Tephritidae) through comparative genomic analysis with Drosophila melanogaster utilizing modENCODE datasets.</title>
        <authorList>
            <person name="Geib S.M."/>
            <person name="Calla B."/>
            <person name="Hall B."/>
            <person name="Hou S."/>
            <person name="Manoukis N.C."/>
        </authorList>
    </citation>
    <scope>NUCLEOTIDE SEQUENCE</scope>
    <source>
        <strain evidence="1">Punador</strain>
    </source>
</reference>
<accession>A0A034VM31</accession>
<dbReference type="EMBL" id="GAKP01014571">
    <property type="protein sequence ID" value="JAC44381.1"/>
    <property type="molecule type" value="Transcribed_RNA"/>
</dbReference>
<name>A0A034VM31_BACDO</name>
<dbReference type="AlphaFoldDB" id="A0A034VM31"/>
<sequence length="112" mass="13549">MDSGKSYLPYNIFVYRAELCRRRRKVMTLNKMKIDITQELIVNCSKKLWECDQEDIEAFSRQLSFRDKLLQQQNYLCGRTNATCDMEIEESMDKNMDFRDSVDFNFQTVNYW</sequence>
<organism evidence="1">
    <name type="scientific">Bactrocera dorsalis</name>
    <name type="common">Oriental fruit fly</name>
    <name type="synonym">Dacus dorsalis</name>
    <dbReference type="NCBI Taxonomy" id="27457"/>
    <lineage>
        <taxon>Eukaryota</taxon>
        <taxon>Metazoa</taxon>
        <taxon>Ecdysozoa</taxon>
        <taxon>Arthropoda</taxon>
        <taxon>Hexapoda</taxon>
        <taxon>Insecta</taxon>
        <taxon>Pterygota</taxon>
        <taxon>Neoptera</taxon>
        <taxon>Endopterygota</taxon>
        <taxon>Diptera</taxon>
        <taxon>Brachycera</taxon>
        <taxon>Muscomorpha</taxon>
        <taxon>Tephritoidea</taxon>
        <taxon>Tephritidae</taxon>
        <taxon>Bactrocera</taxon>
        <taxon>Bactrocera</taxon>
    </lineage>
</organism>
<dbReference type="Pfam" id="PF05306">
    <property type="entry name" value="DUF733"/>
    <property type="match status" value="1"/>
</dbReference>
<protein>
    <submittedName>
        <fullName evidence="1">Uncharacterized protein</fullName>
    </submittedName>
</protein>
<dbReference type="InterPro" id="IPR007970">
    <property type="entry name" value="DUF733"/>
</dbReference>
<evidence type="ECO:0000313" key="1">
    <source>
        <dbReference type="EMBL" id="JAC44381.1"/>
    </source>
</evidence>